<evidence type="ECO:0000313" key="2">
    <source>
        <dbReference type="EMBL" id="NWT82997.1"/>
    </source>
</evidence>
<dbReference type="EMBL" id="VYXG01004728">
    <property type="protein sequence ID" value="NWT82997.1"/>
    <property type="molecule type" value="Genomic_DNA"/>
</dbReference>
<keyword evidence="1" id="KW-1133">Transmembrane helix</keyword>
<name>A0A7K5RTB8_LANLU</name>
<evidence type="ECO:0000256" key="1">
    <source>
        <dbReference type="SAM" id="Phobius"/>
    </source>
</evidence>
<protein>
    <submittedName>
        <fullName evidence="2">S38AA protein</fullName>
    </submittedName>
</protein>
<feature type="transmembrane region" description="Helical" evidence="1">
    <location>
        <begin position="30"/>
        <end position="50"/>
    </location>
</feature>
<proteinExistence type="predicted"/>
<sequence>VGKPAGAEGGWEGRAGGLTPHLPLVSSPSAPFQCGIILGAVLLIFCSWMTHQSCMFLVKSANLSKRRTYPGLGEIPAQGLLPSPPHL</sequence>
<organism evidence="2 3">
    <name type="scientific">Lanius ludovicianus</name>
    <name type="common">Loggerhead shrike</name>
    <dbReference type="NCBI Taxonomy" id="28713"/>
    <lineage>
        <taxon>Eukaryota</taxon>
        <taxon>Metazoa</taxon>
        <taxon>Chordata</taxon>
        <taxon>Craniata</taxon>
        <taxon>Vertebrata</taxon>
        <taxon>Euteleostomi</taxon>
        <taxon>Archelosauria</taxon>
        <taxon>Archosauria</taxon>
        <taxon>Dinosauria</taxon>
        <taxon>Saurischia</taxon>
        <taxon>Theropoda</taxon>
        <taxon>Coelurosauria</taxon>
        <taxon>Aves</taxon>
        <taxon>Neognathae</taxon>
        <taxon>Neoaves</taxon>
        <taxon>Telluraves</taxon>
        <taxon>Australaves</taxon>
        <taxon>Passeriformes</taxon>
        <taxon>Corvoidea</taxon>
        <taxon>Laniidae</taxon>
        <taxon>Lanius</taxon>
    </lineage>
</organism>
<keyword evidence="1" id="KW-0472">Membrane</keyword>
<evidence type="ECO:0000313" key="3">
    <source>
        <dbReference type="Proteomes" id="UP000547499"/>
    </source>
</evidence>
<feature type="non-terminal residue" evidence="2">
    <location>
        <position position="1"/>
    </location>
</feature>
<reference evidence="2 3" key="1">
    <citation type="submission" date="2019-09" db="EMBL/GenBank/DDBJ databases">
        <title>Bird 10,000 Genomes (B10K) Project - Family phase.</title>
        <authorList>
            <person name="Zhang G."/>
        </authorList>
    </citation>
    <scope>NUCLEOTIDE SEQUENCE [LARGE SCALE GENOMIC DNA]</scope>
    <source>
        <strain evidence="2">B10K-DU-001-65</strain>
        <tissue evidence="2">Muscle</tissue>
    </source>
</reference>
<keyword evidence="1" id="KW-0812">Transmembrane</keyword>
<accession>A0A7K5RTB8</accession>
<dbReference type="AlphaFoldDB" id="A0A7K5RTB8"/>
<comment type="caution">
    <text evidence="2">The sequence shown here is derived from an EMBL/GenBank/DDBJ whole genome shotgun (WGS) entry which is preliminary data.</text>
</comment>
<feature type="non-terminal residue" evidence="2">
    <location>
        <position position="87"/>
    </location>
</feature>
<gene>
    <name evidence="2" type="primary">Slc38a10_0</name>
    <name evidence="2" type="ORF">LANLUD_R15119</name>
</gene>
<dbReference type="Proteomes" id="UP000547499">
    <property type="component" value="Unassembled WGS sequence"/>
</dbReference>
<keyword evidence="3" id="KW-1185">Reference proteome</keyword>